<evidence type="ECO:0000313" key="2">
    <source>
        <dbReference type="Proteomes" id="UP001151295"/>
    </source>
</evidence>
<accession>A0ABQ8PP06</accession>
<keyword evidence="2" id="KW-1185">Reference proteome</keyword>
<protein>
    <submittedName>
        <fullName evidence="1">Uncharacterized protein</fullName>
    </submittedName>
</protein>
<dbReference type="EMBL" id="JANBQD010000025">
    <property type="protein sequence ID" value="KAJ1992671.1"/>
    <property type="molecule type" value="Genomic_DNA"/>
</dbReference>
<gene>
    <name evidence="1" type="ORF">EDC05_002614</name>
</gene>
<dbReference type="Proteomes" id="UP001151295">
    <property type="component" value="Unassembled WGS sequence"/>
</dbReference>
<name>A0ABQ8PP06_9FUNG</name>
<organism evidence="1 2">
    <name type="scientific">Coemansia umbellata</name>
    <dbReference type="NCBI Taxonomy" id="1424467"/>
    <lineage>
        <taxon>Eukaryota</taxon>
        <taxon>Fungi</taxon>
        <taxon>Fungi incertae sedis</taxon>
        <taxon>Zoopagomycota</taxon>
        <taxon>Kickxellomycotina</taxon>
        <taxon>Kickxellomycetes</taxon>
        <taxon>Kickxellales</taxon>
        <taxon>Kickxellaceae</taxon>
        <taxon>Coemansia</taxon>
    </lineage>
</organism>
<proteinExistence type="predicted"/>
<sequence>MECVGNDGAVTTTDYVSNEDKHAKIRHSDIIPVSVKSNLALLALYTNYYSPRKLSISVTYSLGLELLTLYLAIELLGKYAGYIGKVTELQLDFVNMSSPGQTYRQQCETPNVADLASRVTQVLPGIRAYRLGITRMDYHVLKFGHLLTKHYVEYLDRLECSSMLAFPYTGFSGKHLFLRTNSMMHTPSRKPMVNPRELERLYFTRLVEDFDWRVFLGQNEPMRIVFEELKHLGVEVSVSEVITGGSHGDKAGDMGRFSIAAPKLESWSTEMCPLGCRLLSTVLLSMPLKVLHFDCMNGTEITLQNVDVENKGKNVFSSYVTRNDGGDIAFVEFANSILDVPGLAEYASVTMSQPLQHTEIRRINWAYVTSVEIKSRITLDQLLVLVSRLPRLVDLKAYNVELPVEVESFRWYDLDNVFNGLCVRTIWIELFVRSSAVVPCGLVGRLHSLIPTLKTANCEMNHKPTSLL</sequence>
<reference evidence="1" key="1">
    <citation type="submission" date="2022-07" db="EMBL/GenBank/DDBJ databases">
        <title>Phylogenomic reconstructions and comparative analyses of Kickxellomycotina fungi.</title>
        <authorList>
            <person name="Reynolds N.K."/>
            <person name="Stajich J.E."/>
            <person name="Barry K."/>
            <person name="Grigoriev I.V."/>
            <person name="Crous P."/>
            <person name="Smith M.E."/>
        </authorList>
    </citation>
    <scope>NUCLEOTIDE SEQUENCE</scope>
    <source>
        <strain evidence="1">BCRC 34882</strain>
    </source>
</reference>
<evidence type="ECO:0000313" key="1">
    <source>
        <dbReference type="EMBL" id="KAJ1992671.1"/>
    </source>
</evidence>
<comment type="caution">
    <text evidence="1">The sequence shown here is derived from an EMBL/GenBank/DDBJ whole genome shotgun (WGS) entry which is preliminary data.</text>
</comment>